<evidence type="ECO:0000259" key="1">
    <source>
        <dbReference type="Pfam" id="PF07872"/>
    </source>
</evidence>
<dbReference type="STRING" id="246194.CHY_0144"/>
<accession>Q3AFR8</accession>
<dbReference type="InterPro" id="IPR012454">
    <property type="entry name" value="DUF1659"/>
</dbReference>
<feature type="domain" description="DUF1659" evidence="1">
    <location>
        <begin position="2"/>
        <end position="72"/>
    </location>
</feature>
<evidence type="ECO:0000313" key="2">
    <source>
        <dbReference type="EMBL" id="ABB14037.1"/>
    </source>
</evidence>
<evidence type="ECO:0000313" key="3">
    <source>
        <dbReference type="Proteomes" id="UP000002706"/>
    </source>
</evidence>
<keyword evidence="3" id="KW-1185">Reference proteome</keyword>
<protein>
    <recommendedName>
        <fullName evidence="1">DUF1659 domain-containing protein</fullName>
    </recommendedName>
</protein>
<organism evidence="2 3">
    <name type="scientific">Carboxydothermus hydrogenoformans (strain ATCC BAA-161 / DSM 6008 / Z-2901)</name>
    <dbReference type="NCBI Taxonomy" id="246194"/>
    <lineage>
        <taxon>Bacteria</taxon>
        <taxon>Bacillati</taxon>
        <taxon>Bacillota</taxon>
        <taxon>Clostridia</taxon>
        <taxon>Thermoanaerobacterales</taxon>
        <taxon>Thermoanaerobacteraceae</taxon>
        <taxon>Carboxydothermus</taxon>
    </lineage>
</organism>
<dbReference type="AlphaFoldDB" id="Q3AFR8"/>
<sequence>MAVIANKVDTVLRLKLITGDDGSGNPVYAFRSYNNIKPAANNEDLYAVAVALAELTGLPLNGVFRNDTELLYNVQTGG</sequence>
<proteinExistence type="predicted"/>
<gene>
    <name evidence="2" type="ordered locus">CHY_0144</name>
</gene>
<dbReference type="Proteomes" id="UP000002706">
    <property type="component" value="Chromosome"/>
</dbReference>
<name>Q3AFR8_CARHZ</name>
<dbReference type="KEGG" id="chy:CHY_0144"/>
<dbReference type="RefSeq" id="WP_011343092.1">
    <property type="nucleotide sequence ID" value="NC_007503.1"/>
</dbReference>
<dbReference type="Pfam" id="PF07872">
    <property type="entry name" value="DUF1659"/>
    <property type="match status" value="1"/>
</dbReference>
<dbReference type="InParanoid" id="Q3AFR8"/>
<dbReference type="HOGENOM" id="CLU_196603_1_1_9"/>
<dbReference type="OrthoDB" id="1954703at2"/>
<dbReference type="EMBL" id="CP000141">
    <property type="protein sequence ID" value="ABB14037.1"/>
    <property type="molecule type" value="Genomic_DNA"/>
</dbReference>
<reference evidence="2 3" key="1">
    <citation type="journal article" date="2005" name="PLoS Genet.">
        <title>Life in hot carbon monoxide: the complete genome sequence of Carboxydothermus hydrogenoformans Z-2901.</title>
        <authorList>
            <person name="Wu M."/>
            <person name="Ren Q."/>
            <person name="Durkin A.S."/>
            <person name="Daugherty S.C."/>
            <person name="Brinkac L.M."/>
            <person name="Dodson R.J."/>
            <person name="Madupu R."/>
            <person name="Sullivan S.A."/>
            <person name="Kolonay J.F."/>
            <person name="Haft D.H."/>
            <person name="Nelson W.C."/>
            <person name="Tallon L.J."/>
            <person name="Jones K.M."/>
            <person name="Ulrich L.E."/>
            <person name="Gonzalez J.M."/>
            <person name="Zhulin I.B."/>
            <person name="Robb F.T."/>
            <person name="Eisen J.A."/>
        </authorList>
    </citation>
    <scope>NUCLEOTIDE SEQUENCE [LARGE SCALE GENOMIC DNA]</scope>
    <source>
        <strain evidence="3">ATCC BAA-161 / DSM 6008 / Z-2901</strain>
    </source>
</reference>